<proteinExistence type="predicted"/>
<accession>A0A160TPA0</accession>
<gene>
    <name evidence="1" type="ORF">MGWOODY_Smn2556</name>
</gene>
<name>A0A160TPA0_9ZZZZ</name>
<sequence>MGCVVPMTVENAAPAVDRDRLPGEPEFWPAVIVLAGGTISPEPHPPSSLI</sequence>
<reference evidence="1" key="1">
    <citation type="submission" date="2015-10" db="EMBL/GenBank/DDBJ databases">
        <authorList>
            <person name="Gilbert D.G."/>
        </authorList>
    </citation>
    <scope>NUCLEOTIDE SEQUENCE</scope>
</reference>
<dbReference type="EMBL" id="CZQE01000379">
    <property type="protein sequence ID" value="CUS46578.1"/>
    <property type="molecule type" value="Genomic_DNA"/>
</dbReference>
<organism evidence="1">
    <name type="scientific">hydrothermal vent metagenome</name>
    <dbReference type="NCBI Taxonomy" id="652676"/>
    <lineage>
        <taxon>unclassified sequences</taxon>
        <taxon>metagenomes</taxon>
        <taxon>ecological metagenomes</taxon>
    </lineage>
</organism>
<protein>
    <submittedName>
        <fullName evidence="1">Uncharacterized protein</fullName>
    </submittedName>
</protein>
<evidence type="ECO:0000313" key="1">
    <source>
        <dbReference type="EMBL" id="CUS46578.1"/>
    </source>
</evidence>
<dbReference type="AlphaFoldDB" id="A0A160TPA0"/>